<name>A0A1G1X9V1_9BACT</name>
<dbReference type="EMBL" id="MHHS01000029">
    <property type="protein sequence ID" value="OGY36772.1"/>
    <property type="molecule type" value="Genomic_DNA"/>
</dbReference>
<accession>A0A1G1X9V1</accession>
<keyword evidence="1" id="KW-1133">Transmembrane helix</keyword>
<protein>
    <submittedName>
        <fullName evidence="2">Uncharacterized protein</fullName>
    </submittedName>
</protein>
<sequence>MLLTWQEHNMNDDFRKRAGFTLVEIIVVIAISSLLIAGLIRFMAGALPVYRSTFLQSLADETARVQLQRISHEIRSAQTSDTGAFPIVEASPQRFIFYANADSDASIERIRYELIGTDLIRGITQPSGIPISYNTSQEQASIVARSIRNGANPVFYYYGSNYPADPLEVDSANIVNITYVSFTLTIDADTAQDPAAVVVQSQVQLRNLKTNL</sequence>
<dbReference type="InterPro" id="IPR045584">
    <property type="entry name" value="Pilin-like"/>
</dbReference>
<keyword evidence="1" id="KW-0812">Transmembrane</keyword>
<dbReference type="SUPFAM" id="SSF54523">
    <property type="entry name" value="Pili subunits"/>
    <property type="match status" value="1"/>
</dbReference>
<dbReference type="AlphaFoldDB" id="A0A1G1X9V1"/>
<evidence type="ECO:0000313" key="3">
    <source>
        <dbReference type="Proteomes" id="UP000177941"/>
    </source>
</evidence>
<dbReference type="NCBIfam" id="TIGR02532">
    <property type="entry name" value="IV_pilin_GFxxxE"/>
    <property type="match status" value="1"/>
</dbReference>
<dbReference type="Proteomes" id="UP000177941">
    <property type="component" value="Unassembled WGS sequence"/>
</dbReference>
<organism evidence="2 3">
    <name type="scientific">Candidatus Andersenbacteria bacterium RIFCSPHIGHO2_12_FULL_45_11b</name>
    <dbReference type="NCBI Taxonomy" id="1797282"/>
    <lineage>
        <taxon>Bacteria</taxon>
        <taxon>Candidatus Anderseniibacteriota</taxon>
    </lineage>
</organism>
<keyword evidence="1" id="KW-0472">Membrane</keyword>
<gene>
    <name evidence="2" type="ORF">A3E36_03720</name>
</gene>
<reference evidence="2 3" key="1">
    <citation type="journal article" date="2016" name="Nat. Commun.">
        <title>Thousands of microbial genomes shed light on interconnected biogeochemical processes in an aquifer system.</title>
        <authorList>
            <person name="Anantharaman K."/>
            <person name="Brown C.T."/>
            <person name="Hug L.A."/>
            <person name="Sharon I."/>
            <person name="Castelle C.J."/>
            <person name="Probst A.J."/>
            <person name="Thomas B.C."/>
            <person name="Singh A."/>
            <person name="Wilkins M.J."/>
            <person name="Karaoz U."/>
            <person name="Brodie E.L."/>
            <person name="Williams K.H."/>
            <person name="Hubbard S.S."/>
            <person name="Banfield J.F."/>
        </authorList>
    </citation>
    <scope>NUCLEOTIDE SEQUENCE [LARGE SCALE GENOMIC DNA]</scope>
</reference>
<proteinExistence type="predicted"/>
<dbReference type="Pfam" id="PF07963">
    <property type="entry name" value="N_methyl"/>
    <property type="match status" value="1"/>
</dbReference>
<dbReference type="PROSITE" id="PS00409">
    <property type="entry name" value="PROKAR_NTER_METHYL"/>
    <property type="match status" value="1"/>
</dbReference>
<comment type="caution">
    <text evidence="2">The sequence shown here is derived from an EMBL/GenBank/DDBJ whole genome shotgun (WGS) entry which is preliminary data.</text>
</comment>
<feature type="transmembrane region" description="Helical" evidence="1">
    <location>
        <begin position="20"/>
        <end position="42"/>
    </location>
</feature>
<evidence type="ECO:0000256" key="1">
    <source>
        <dbReference type="SAM" id="Phobius"/>
    </source>
</evidence>
<dbReference type="InterPro" id="IPR012902">
    <property type="entry name" value="N_methyl_site"/>
</dbReference>
<evidence type="ECO:0000313" key="2">
    <source>
        <dbReference type="EMBL" id="OGY36772.1"/>
    </source>
</evidence>